<dbReference type="HOGENOM" id="CLU_2682618_0_0_11"/>
<dbReference type="KEGG" id="gbr:Gbro_4893"/>
<keyword evidence="1" id="KW-0614">Plasmid</keyword>
<accession>D0LFF7</accession>
<gene>
    <name evidence="1" type="ORF">Gbro_4893</name>
</gene>
<evidence type="ECO:0000313" key="1">
    <source>
        <dbReference type="EMBL" id="ACY24006.1"/>
    </source>
</evidence>
<reference evidence="1 2" key="1">
    <citation type="journal article" date="2010" name="Stand. Genomic Sci.">
        <title>Complete genome sequence of Gordonia bronchialis type strain (3410).</title>
        <authorList>
            <person name="Ivanova N."/>
            <person name="Sikorski J."/>
            <person name="Jando M."/>
            <person name="Lapidus A."/>
            <person name="Nolan M."/>
            <person name="Lucas S."/>
            <person name="Del Rio T.G."/>
            <person name="Tice H."/>
            <person name="Copeland A."/>
            <person name="Cheng J.F."/>
            <person name="Chen F."/>
            <person name="Bruce D."/>
            <person name="Goodwin L."/>
            <person name="Pitluck S."/>
            <person name="Mavromatis K."/>
            <person name="Ovchinnikova G."/>
            <person name="Pati A."/>
            <person name="Chen A."/>
            <person name="Palaniappan K."/>
            <person name="Land M."/>
            <person name="Hauser L."/>
            <person name="Chang Y.J."/>
            <person name="Jeffries C.D."/>
            <person name="Chain P."/>
            <person name="Saunders E."/>
            <person name="Han C."/>
            <person name="Detter J.C."/>
            <person name="Brettin T."/>
            <person name="Rohde M."/>
            <person name="Goker M."/>
            <person name="Bristow J."/>
            <person name="Eisen J.A."/>
            <person name="Markowitz V."/>
            <person name="Hugenholtz P."/>
            <person name="Klenk H.P."/>
            <person name="Kyrpides N.C."/>
        </authorList>
    </citation>
    <scope>NUCLEOTIDE SEQUENCE [LARGE SCALE GENOMIC DNA]</scope>
    <source>
        <strain evidence="2">ATCC 25592 / DSM 43247 / BCRC 13721 / JCM 3198 / KCTC 3076 / NBRC 16047 / NCTC 10667</strain>
        <plasmid evidence="2">pGBRO01</plasmid>
    </source>
</reference>
<protein>
    <submittedName>
        <fullName evidence="1">Uncharacterized protein</fullName>
    </submittedName>
</protein>
<proteinExistence type="predicted"/>
<dbReference type="Proteomes" id="UP000001219">
    <property type="component" value="Plasmid pGBRO01"/>
</dbReference>
<dbReference type="AlphaFoldDB" id="D0LFF7"/>
<sequence length="74" mass="8476">MATTPLAEVEGVDTELTAGCEVFAECTRTAEWLVVWQRRDLGFKMLCEHHRPLFIHLMIEVARLDSSAFDLVRI</sequence>
<name>D0LFF7_GORB4</name>
<dbReference type="RefSeq" id="WP_012836477.1">
    <property type="nucleotide sequence ID" value="NC_013442.1"/>
</dbReference>
<dbReference type="EMBL" id="CP001803">
    <property type="protein sequence ID" value="ACY24006.1"/>
    <property type="molecule type" value="Genomic_DNA"/>
</dbReference>
<organism evidence="1 2">
    <name type="scientific">Gordonia bronchialis (strain ATCC 25592 / DSM 43247 / BCRC 13721 / JCM 3198 / KCTC 3076 / NBRC 16047 / NCTC 10667)</name>
    <name type="common">Rhodococcus bronchialis</name>
    <dbReference type="NCBI Taxonomy" id="526226"/>
    <lineage>
        <taxon>Bacteria</taxon>
        <taxon>Bacillati</taxon>
        <taxon>Actinomycetota</taxon>
        <taxon>Actinomycetes</taxon>
        <taxon>Mycobacteriales</taxon>
        <taxon>Gordoniaceae</taxon>
        <taxon>Gordonia</taxon>
    </lineage>
</organism>
<geneLocation type="plasmid" evidence="1 2">
    <name>pGBRO01</name>
</geneLocation>
<keyword evidence="2" id="KW-1185">Reference proteome</keyword>
<evidence type="ECO:0000313" key="2">
    <source>
        <dbReference type="Proteomes" id="UP000001219"/>
    </source>
</evidence>